<dbReference type="Pfam" id="PF01978">
    <property type="entry name" value="TrmB"/>
    <property type="match status" value="1"/>
</dbReference>
<dbReference type="InterPro" id="IPR051797">
    <property type="entry name" value="TrmB-like"/>
</dbReference>
<dbReference type="PANTHER" id="PTHR34293">
    <property type="entry name" value="HTH-TYPE TRANSCRIPTIONAL REGULATOR TRMBL2"/>
    <property type="match status" value="1"/>
</dbReference>
<dbReference type="InterPro" id="IPR002831">
    <property type="entry name" value="Tscrpt_reg_TrmB_N"/>
</dbReference>
<dbReference type="RefSeq" id="WP_379768254.1">
    <property type="nucleotide sequence ID" value="NZ_JBHSXI010000011.1"/>
</dbReference>
<dbReference type="InterPro" id="IPR036388">
    <property type="entry name" value="WH-like_DNA-bd_sf"/>
</dbReference>
<protein>
    <submittedName>
        <fullName evidence="2">TrmB family transcriptional regulator</fullName>
    </submittedName>
</protein>
<comment type="caution">
    <text evidence="2">The sequence shown here is derived from an EMBL/GenBank/DDBJ whole genome shotgun (WGS) entry which is preliminary data.</text>
</comment>
<evidence type="ECO:0000313" key="3">
    <source>
        <dbReference type="Proteomes" id="UP001596333"/>
    </source>
</evidence>
<name>A0ABD5UJI8_9EURY</name>
<dbReference type="SUPFAM" id="SSF46785">
    <property type="entry name" value="Winged helix' DNA-binding domain"/>
    <property type="match status" value="1"/>
</dbReference>
<dbReference type="Proteomes" id="UP001596333">
    <property type="component" value="Unassembled WGS sequence"/>
</dbReference>
<evidence type="ECO:0000259" key="1">
    <source>
        <dbReference type="Pfam" id="PF01978"/>
    </source>
</evidence>
<dbReference type="EMBL" id="JBHSXI010000011">
    <property type="protein sequence ID" value="MFC6889443.1"/>
    <property type="molecule type" value="Genomic_DNA"/>
</dbReference>
<accession>A0ABD5UJI8</accession>
<dbReference type="Gene3D" id="1.10.10.10">
    <property type="entry name" value="Winged helix-like DNA-binding domain superfamily/Winged helix DNA-binding domain"/>
    <property type="match status" value="1"/>
</dbReference>
<gene>
    <name evidence="2" type="ORF">ACFQEY_10510</name>
</gene>
<dbReference type="PANTHER" id="PTHR34293:SF1">
    <property type="entry name" value="HTH-TYPE TRANSCRIPTIONAL REGULATOR TRMBL2"/>
    <property type="match status" value="1"/>
</dbReference>
<dbReference type="InterPro" id="IPR036390">
    <property type="entry name" value="WH_DNA-bd_sf"/>
</dbReference>
<reference evidence="2 3" key="1">
    <citation type="journal article" date="2019" name="Int. J. Syst. Evol. Microbiol.">
        <title>The Global Catalogue of Microorganisms (GCM) 10K type strain sequencing project: providing services to taxonomists for standard genome sequencing and annotation.</title>
        <authorList>
            <consortium name="The Broad Institute Genomics Platform"/>
            <consortium name="The Broad Institute Genome Sequencing Center for Infectious Disease"/>
            <person name="Wu L."/>
            <person name="Ma J."/>
        </authorList>
    </citation>
    <scope>NUCLEOTIDE SEQUENCE [LARGE SCALE GENOMIC DNA]</scope>
    <source>
        <strain evidence="2 3">Y73</strain>
    </source>
</reference>
<proteinExistence type="predicted"/>
<keyword evidence="3" id="KW-1185">Reference proteome</keyword>
<sequence length="263" mass="28796">MSPDPTESPSSAAIDLLERFGLSTYAARTYVALVHLEIGSARDVSEVTEVPRTRVYDAADELRERGLVGVRESSPKQFWSVSPDTAIRTFDHEYRNRANRLRTALAELEPVDHHREQRGVWTVEGRAAVDERVCTFFADAESEIVYATVDELVTDDVLDALRAAVERGVSVRLAGVSDDDLARARGTTDGVQSFEPPWPRSATSVGRFAMIDGGTTLVSALVDDAADSTHRRSETAVWGNGDANGVVTVISAIFTRNLDRDDD</sequence>
<evidence type="ECO:0000313" key="2">
    <source>
        <dbReference type="EMBL" id="MFC6889443.1"/>
    </source>
</evidence>
<feature type="domain" description="Transcription regulator TrmB N-terminal" evidence="1">
    <location>
        <begin position="17"/>
        <end position="83"/>
    </location>
</feature>
<dbReference type="AlphaFoldDB" id="A0ABD5UJI8"/>
<organism evidence="2 3">
    <name type="scientific">Halorubrum trueperi</name>
    <dbReference type="NCBI Taxonomy" id="2004704"/>
    <lineage>
        <taxon>Archaea</taxon>
        <taxon>Methanobacteriati</taxon>
        <taxon>Methanobacteriota</taxon>
        <taxon>Stenosarchaea group</taxon>
        <taxon>Halobacteria</taxon>
        <taxon>Halobacteriales</taxon>
        <taxon>Haloferacaceae</taxon>
        <taxon>Halorubrum</taxon>
    </lineage>
</organism>